<evidence type="ECO:0000313" key="2">
    <source>
        <dbReference type="Proteomes" id="UP000005239"/>
    </source>
</evidence>
<gene>
    <name evidence="1" type="primary">WBGene00272422</name>
</gene>
<reference evidence="1" key="2">
    <citation type="submission" date="2022-06" db="UniProtKB">
        <authorList>
            <consortium name="EnsemblMetazoa"/>
        </authorList>
    </citation>
    <scope>IDENTIFICATION</scope>
    <source>
        <strain evidence="1">PS312</strain>
    </source>
</reference>
<organism evidence="1 2">
    <name type="scientific">Pristionchus pacificus</name>
    <name type="common">Parasitic nematode worm</name>
    <dbReference type="NCBI Taxonomy" id="54126"/>
    <lineage>
        <taxon>Eukaryota</taxon>
        <taxon>Metazoa</taxon>
        <taxon>Ecdysozoa</taxon>
        <taxon>Nematoda</taxon>
        <taxon>Chromadorea</taxon>
        <taxon>Rhabditida</taxon>
        <taxon>Rhabditina</taxon>
        <taxon>Diplogasteromorpha</taxon>
        <taxon>Diplogasteroidea</taxon>
        <taxon>Neodiplogasteridae</taxon>
        <taxon>Pristionchus</taxon>
    </lineage>
</organism>
<protein>
    <submittedName>
        <fullName evidence="1">Uncharacterized protein</fullName>
    </submittedName>
</protein>
<dbReference type="EnsemblMetazoa" id="PPA34053.1">
    <property type="protein sequence ID" value="PPA34053.1"/>
    <property type="gene ID" value="WBGene00272422"/>
</dbReference>
<accession>A0A2A6BDC7</accession>
<accession>A0A8R1UJV8</accession>
<proteinExistence type="predicted"/>
<reference evidence="2" key="1">
    <citation type="journal article" date="2008" name="Nat. Genet.">
        <title>The Pristionchus pacificus genome provides a unique perspective on nematode lifestyle and parasitism.</title>
        <authorList>
            <person name="Dieterich C."/>
            <person name="Clifton S.W."/>
            <person name="Schuster L.N."/>
            <person name="Chinwalla A."/>
            <person name="Delehaunty K."/>
            <person name="Dinkelacker I."/>
            <person name="Fulton L."/>
            <person name="Fulton R."/>
            <person name="Godfrey J."/>
            <person name="Minx P."/>
            <person name="Mitreva M."/>
            <person name="Roeseler W."/>
            <person name="Tian H."/>
            <person name="Witte H."/>
            <person name="Yang S.P."/>
            <person name="Wilson R.K."/>
            <person name="Sommer R.J."/>
        </authorList>
    </citation>
    <scope>NUCLEOTIDE SEQUENCE [LARGE SCALE GENOMIC DNA]</scope>
    <source>
        <strain evidence="2">PS312</strain>
    </source>
</reference>
<evidence type="ECO:0000313" key="1">
    <source>
        <dbReference type="EnsemblMetazoa" id="PPA34053.1"/>
    </source>
</evidence>
<keyword evidence="2" id="KW-1185">Reference proteome</keyword>
<name>A0A2A6BDC7_PRIPA</name>
<dbReference type="OrthoDB" id="5876883at2759"/>
<dbReference type="AlphaFoldDB" id="A0A2A6BDC7"/>
<sequence>MVEYVILQVEVVAKNVSATQHSYTVLPIIKADGTLGEQLYVVLQEPGGRFPQKGHVKLDNLIVRAASTHIMTKSLMLDWFKECVAHPFSPTGARGLLVQLQRPSSQLYPRERNKRFGFGFERFGAYFPANARVSLEKSRIHIFRYSQFQDSRPDLLSSWDRFNHLSHFLLC</sequence>
<dbReference type="Proteomes" id="UP000005239">
    <property type="component" value="Unassembled WGS sequence"/>
</dbReference>